<evidence type="ECO:0000313" key="3">
    <source>
        <dbReference type="Proteomes" id="UP000216345"/>
    </source>
</evidence>
<keyword evidence="1" id="KW-1133">Transmembrane helix</keyword>
<comment type="caution">
    <text evidence="2">The sequence shown here is derived from an EMBL/GenBank/DDBJ whole genome shotgun (WGS) entry which is preliminary data.</text>
</comment>
<keyword evidence="1" id="KW-0472">Membrane</keyword>
<dbReference type="AlphaFoldDB" id="A0A256FI07"/>
<keyword evidence="3" id="KW-1185">Reference proteome</keyword>
<reference evidence="2 3" key="1">
    <citation type="submission" date="2017-07" db="EMBL/GenBank/DDBJ databases">
        <title>Phylogenetic study on the rhizospheric bacterium Ochrobactrum sp. A44.</title>
        <authorList>
            <person name="Krzyzanowska D.M."/>
            <person name="Ossowicki A."/>
            <person name="Rajewska M."/>
            <person name="Maciag T."/>
            <person name="Kaczynski Z."/>
            <person name="Czerwicka M."/>
            <person name="Jafra S."/>
        </authorList>
    </citation>
    <scope>NUCLEOTIDE SEQUENCE [LARGE SCALE GENOMIC DNA]</scope>
    <source>
        <strain evidence="2 3">PR17</strain>
    </source>
</reference>
<sequence>MAQKSAVAAPAIMAVAGVILLISGFYLQFSASGVSSADQLRCEQNVKNLYKDSVEAQKTLISSCNEPGVVAMMDAKANGSGASEAAAAIASANQADVGSGALGYGLIGVGAALLISGLFGLSRARKSV</sequence>
<feature type="transmembrane region" description="Helical" evidence="1">
    <location>
        <begin position="101"/>
        <end position="121"/>
    </location>
</feature>
<organism evidence="2 3">
    <name type="scientific">Brucella rhizosphaerae</name>
    <dbReference type="NCBI Taxonomy" id="571254"/>
    <lineage>
        <taxon>Bacteria</taxon>
        <taxon>Pseudomonadati</taxon>
        <taxon>Pseudomonadota</taxon>
        <taxon>Alphaproteobacteria</taxon>
        <taxon>Hyphomicrobiales</taxon>
        <taxon>Brucellaceae</taxon>
        <taxon>Brucella/Ochrobactrum group</taxon>
        <taxon>Brucella</taxon>
    </lineage>
</organism>
<gene>
    <name evidence="2" type="ORF">CEV32_0409</name>
</gene>
<protein>
    <submittedName>
        <fullName evidence="2">Uncharacterized protein</fullName>
    </submittedName>
</protein>
<proteinExistence type="predicted"/>
<feature type="transmembrane region" description="Helical" evidence="1">
    <location>
        <begin position="7"/>
        <end position="27"/>
    </location>
</feature>
<dbReference type="Proteomes" id="UP000216345">
    <property type="component" value="Unassembled WGS sequence"/>
</dbReference>
<dbReference type="EMBL" id="NNRK01000026">
    <property type="protein sequence ID" value="OYR14408.1"/>
    <property type="molecule type" value="Genomic_DNA"/>
</dbReference>
<keyword evidence="1" id="KW-0812">Transmembrane</keyword>
<accession>A0A256FI07</accession>
<name>A0A256FI07_9HYPH</name>
<evidence type="ECO:0000256" key="1">
    <source>
        <dbReference type="SAM" id="Phobius"/>
    </source>
</evidence>
<evidence type="ECO:0000313" key="2">
    <source>
        <dbReference type="EMBL" id="OYR14408.1"/>
    </source>
</evidence>